<organism evidence="2 3">
    <name type="scientific">Nonomuraea typhae</name>
    <dbReference type="NCBI Taxonomy" id="2603600"/>
    <lineage>
        <taxon>Bacteria</taxon>
        <taxon>Bacillati</taxon>
        <taxon>Actinomycetota</taxon>
        <taxon>Actinomycetes</taxon>
        <taxon>Streptosporangiales</taxon>
        <taxon>Streptosporangiaceae</taxon>
        <taxon>Nonomuraea</taxon>
    </lineage>
</organism>
<dbReference type="RefSeq" id="WP_397087550.1">
    <property type="nucleotide sequence ID" value="NZ_JBITGY010000009.1"/>
</dbReference>
<accession>A0ABW7Z332</accession>
<evidence type="ECO:0000313" key="3">
    <source>
        <dbReference type="Proteomes" id="UP001612741"/>
    </source>
</evidence>
<comment type="caution">
    <text evidence="2">The sequence shown here is derived from an EMBL/GenBank/DDBJ whole genome shotgun (WGS) entry which is preliminary data.</text>
</comment>
<protein>
    <submittedName>
        <fullName evidence="2">Uncharacterized protein</fullName>
    </submittedName>
</protein>
<evidence type="ECO:0000313" key="2">
    <source>
        <dbReference type="EMBL" id="MFI6502352.1"/>
    </source>
</evidence>
<gene>
    <name evidence="2" type="ORF">ACIBG2_33585</name>
</gene>
<keyword evidence="3" id="KW-1185">Reference proteome</keyword>
<dbReference type="EMBL" id="JBITGY010000009">
    <property type="protein sequence ID" value="MFI6502352.1"/>
    <property type="molecule type" value="Genomic_DNA"/>
</dbReference>
<reference evidence="2 3" key="1">
    <citation type="submission" date="2024-10" db="EMBL/GenBank/DDBJ databases">
        <title>The Natural Products Discovery Center: Release of the First 8490 Sequenced Strains for Exploring Actinobacteria Biosynthetic Diversity.</title>
        <authorList>
            <person name="Kalkreuter E."/>
            <person name="Kautsar S.A."/>
            <person name="Yang D."/>
            <person name="Bader C.D."/>
            <person name="Teijaro C.N."/>
            <person name="Fluegel L."/>
            <person name="Davis C.M."/>
            <person name="Simpson J.R."/>
            <person name="Lauterbach L."/>
            <person name="Steele A.D."/>
            <person name="Gui C."/>
            <person name="Meng S."/>
            <person name="Li G."/>
            <person name="Viehrig K."/>
            <person name="Ye F."/>
            <person name="Su P."/>
            <person name="Kiefer A.F."/>
            <person name="Nichols A."/>
            <person name="Cepeda A.J."/>
            <person name="Yan W."/>
            <person name="Fan B."/>
            <person name="Jiang Y."/>
            <person name="Adhikari A."/>
            <person name="Zheng C.-J."/>
            <person name="Schuster L."/>
            <person name="Cowan T.M."/>
            <person name="Smanski M.J."/>
            <person name="Chevrette M.G."/>
            <person name="De Carvalho L.P.S."/>
            <person name="Shen B."/>
        </authorList>
    </citation>
    <scope>NUCLEOTIDE SEQUENCE [LARGE SCALE GENOMIC DNA]</scope>
    <source>
        <strain evidence="2 3">NPDC050545</strain>
    </source>
</reference>
<proteinExistence type="predicted"/>
<name>A0ABW7Z332_9ACTN</name>
<feature type="region of interest" description="Disordered" evidence="1">
    <location>
        <begin position="1"/>
        <end position="32"/>
    </location>
</feature>
<evidence type="ECO:0000256" key="1">
    <source>
        <dbReference type="SAM" id="MobiDB-lite"/>
    </source>
</evidence>
<dbReference type="Proteomes" id="UP001612741">
    <property type="component" value="Unassembled WGS sequence"/>
</dbReference>
<sequence>MTLSAWQGAQAGAAHHPPHEDPMQTHALPGSDADLLEHLRRQKTWTSVHFHCYAWTGLSAELRRPGTPRWPSDDGFAACPLPPNRHGDWLLKNPELIADNFLEASG</sequence>